<dbReference type="STRING" id="91360.SAMN05660330_02643"/>
<dbReference type="GO" id="GO:0005737">
    <property type="term" value="C:cytoplasm"/>
    <property type="evidence" value="ECO:0007669"/>
    <property type="project" value="UniProtKB-SubCell"/>
</dbReference>
<evidence type="ECO:0000313" key="7">
    <source>
        <dbReference type="EMBL" id="SDP39792.1"/>
    </source>
</evidence>
<dbReference type="SUPFAM" id="SSF55729">
    <property type="entry name" value="Acyl-CoA N-acyltransferases (Nat)"/>
    <property type="match status" value="1"/>
</dbReference>
<comment type="catalytic activity">
    <reaction evidence="5">
        <text>N-terminal L-alanyl-[ribosomal protein bS18] + acetyl-CoA = N-terminal N(alpha)-acetyl-L-alanyl-[ribosomal protein bS18] + CoA + H(+)</text>
        <dbReference type="Rhea" id="RHEA:43756"/>
        <dbReference type="Rhea" id="RHEA-COMP:10676"/>
        <dbReference type="Rhea" id="RHEA-COMP:10677"/>
        <dbReference type="ChEBI" id="CHEBI:15378"/>
        <dbReference type="ChEBI" id="CHEBI:57287"/>
        <dbReference type="ChEBI" id="CHEBI:57288"/>
        <dbReference type="ChEBI" id="CHEBI:64718"/>
        <dbReference type="ChEBI" id="CHEBI:83683"/>
        <dbReference type="EC" id="2.3.1.266"/>
    </reaction>
</comment>
<dbReference type="PANTHER" id="PTHR43420">
    <property type="entry name" value="ACETYLTRANSFERASE"/>
    <property type="match status" value="1"/>
</dbReference>
<dbReference type="Proteomes" id="UP000199073">
    <property type="component" value="Unassembled WGS sequence"/>
</dbReference>
<dbReference type="CDD" id="cd04301">
    <property type="entry name" value="NAT_SF"/>
    <property type="match status" value="1"/>
</dbReference>
<name>A0A1H0SDB7_9BACT</name>
<evidence type="ECO:0000256" key="1">
    <source>
        <dbReference type="ARBA" id="ARBA00005395"/>
    </source>
</evidence>
<dbReference type="EMBL" id="FNJI01000018">
    <property type="protein sequence ID" value="SDP39792.1"/>
    <property type="molecule type" value="Genomic_DNA"/>
</dbReference>
<feature type="domain" description="N-acetyltransferase" evidence="6">
    <location>
        <begin position="1"/>
        <end position="148"/>
    </location>
</feature>
<evidence type="ECO:0000256" key="4">
    <source>
        <dbReference type="ARBA" id="ARBA00023315"/>
    </source>
</evidence>
<dbReference type="GO" id="GO:0008999">
    <property type="term" value="F:protein-N-terminal-alanine acetyltransferase activity"/>
    <property type="evidence" value="ECO:0007669"/>
    <property type="project" value="UniProtKB-EC"/>
</dbReference>
<keyword evidence="2 5" id="KW-0963">Cytoplasm</keyword>
<comment type="similarity">
    <text evidence="1 5">Belongs to the acetyltransferase family. RimI subfamily.</text>
</comment>
<dbReference type="EC" id="2.3.1.266" evidence="5"/>
<dbReference type="Pfam" id="PF00583">
    <property type="entry name" value="Acetyltransf_1"/>
    <property type="match status" value="1"/>
</dbReference>
<comment type="function">
    <text evidence="5">Acetylates the N-terminal alanine of ribosomal protein bS18.</text>
</comment>
<proteinExistence type="inferred from homology"/>
<dbReference type="NCBIfam" id="TIGR01575">
    <property type="entry name" value="rimI"/>
    <property type="match status" value="1"/>
</dbReference>
<dbReference type="RefSeq" id="WP_092223584.1">
    <property type="nucleotide sequence ID" value="NZ_FNJI01000018.1"/>
</dbReference>
<evidence type="ECO:0000256" key="2">
    <source>
        <dbReference type="ARBA" id="ARBA00022490"/>
    </source>
</evidence>
<reference evidence="7 8" key="1">
    <citation type="submission" date="2016-10" db="EMBL/GenBank/DDBJ databases">
        <authorList>
            <person name="de Groot N.N."/>
        </authorList>
    </citation>
    <scope>NUCLEOTIDE SEQUENCE [LARGE SCALE GENOMIC DNA]</scope>
    <source>
        <strain evidence="7 8">DSM 12130</strain>
    </source>
</reference>
<dbReference type="OrthoDB" id="5514932at2"/>
<dbReference type="InterPro" id="IPR000182">
    <property type="entry name" value="GNAT_dom"/>
</dbReference>
<keyword evidence="4" id="KW-0012">Acyltransferase</keyword>
<keyword evidence="3 7" id="KW-0808">Transferase</keyword>
<dbReference type="PROSITE" id="PS51186">
    <property type="entry name" value="GNAT"/>
    <property type="match status" value="1"/>
</dbReference>
<dbReference type="Gene3D" id="3.40.630.30">
    <property type="match status" value="1"/>
</dbReference>
<comment type="subcellular location">
    <subcellularLocation>
        <location evidence="5">Cytoplasm</location>
    </subcellularLocation>
</comment>
<protein>
    <recommendedName>
        <fullName evidence="5">[Ribosomal protein bS18]-alanine N-acetyltransferase</fullName>
        <ecNumber evidence="5">2.3.1.266</ecNumber>
    </recommendedName>
</protein>
<evidence type="ECO:0000256" key="3">
    <source>
        <dbReference type="ARBA" id="ARBA00022679"/>
    </source>
</evidence>
<evidence type="ECO:0000313" key="8">
    <source>
        <dbReference type="Proteomes" id="UP000199073"/>
    </source>
</evidence>
<sequence>MRIRRLTTVDLPQLAEIESQTRSPWPVAELTDELQQGRDYVYVAESLEGDRAEIEGWYKAQVVPPEAELHKIAVLRAVRRQGIGQKLLDHLIGKLVKEGCSVLYLEVRSKNNQAVGFYRKNGFYEVGLRRGYYREPVDDALLMQRDITQPGIS</sequence>
<dbReference type="PANTHER" id="PTHR43420:SF12">
    <property type="entry name" value="N-ACETYLTRANSFERASE DOMAIN-CONTAINING PROTEIN"/>
    <property type="match status" value="1"/>
</dbReference>
<dbReference type="AlphaFoldDB" id="A0A1H0SDB7"/>
<dbReference type="InterPro" id="IPR016181">
    <property type="entry name" value="Acyl_CoA_acyltransferase"/>
</dbReference>
<evidence type="ECO:0000256" key="5">
    <source>
        <dbReference type="RuleBase" id="RU363094"/>
    </source>
</evidence>
<gene>
    <name evidence="7" type="ORF">SAMN05660330_02643</name>
</gene>
<evidence type="ECO:0000259" key="6">
    <source>
        <dbReference type="PROSITE" id="PS51186"/>
    </source>
</evidence>
<dbReference type="InterPro" id="IPR006464">
    <property type="entry name" value="AcTrfase_RimI/Ard1"/>
</dbReference>
<keyword evidence="8" id="KW-1185">Reference proteome</keyword>
<dbReference type="InterPro" id="IPR050680">
    <property type="entry name" value="YpeA/RimI_acetyltransf"/>
</dbReference>
<organism evidence="7 8">
    <name type="scientific">Desulforhopalus singaporensis</name>
    <dbReference type="NCBI Taxonomy" id="91360"/>
    <lineage>
        <taxon>Bacteria</taxon>
        <taxon>Pseudomonadati</taxon>
        <taxon>Thermodesulfobacteriota</taxon>
        <taxon>Desulfobulbia</taxon>
        <taxon>Desulfobulbales</taxon>
        <taxon>Desulfocapsaceae</taxon>
        <taxon>Desulforhopalus</taxon>
    </lineage>
</organism>
<accession>A0A1H0SDB7</accession>